<dbReference type="PANTHER" id="PTHR47495:SF1">
    <property type="entry name" value="BLL3820 PROTEIN"/>
    <property type="match status" value="1"/>
</dbReference>
<dbReference type="InterPro" id="IPR046867">
    <property type="entry name" value="AldOxase/xan_DH_MoCoBD2"/>
</dbReference>
<dbReference type="EMBL" id="WBWS01000044">
    <property type="protein sequence ID" value="KAB2758401.1"/>
    <property type="molecule type" value="Genomic_DNA"/>
</dbReference>
<protein>
    <submittedName>
        <fullName evidence="2">Molybdopterin-dependent oxidoreductase</fullName>
    </submittedName>
</protein>
<dbReference type="SMART" id="SM01008">
    <property type="entry name" value="Ald_Xan_dh_C"/>
    <property type="match status" value="1"/>
</dbReference>
<evidence type="ECO:0000259" key="1">
    <source>
        <dbReference type="SMART" id="SM01008"/>
    </source>
</evidence>
<dbReference type="Gene3D" id="3.30.365.10">
    <property type="entry name" value="Aldehyde oxidase/xanthine dehydrogenase, molybdopterin binding domain"/>
    <property type="match status" value="3"/>
</dbReference>
<dbReference type="InterPro" id="IPR037165">
    <property type="entry name" value="AldOxase/xan_DH_Mopterin-bd_sf"/>
</dbReference>
<dbReference type="Gene3D" id="3.90.1170.50">
    <property type="entry name" value="Aldehyde oxidase/xanthine dehydrogenase, a/b hammerhead"/>
    <property type="match status" value="1"/>
</dbReference>
<name>A0A6L3YZL9_BRUAN</name>
<reference evidence="2 3" key="1">
    <citation type="submission" date="2019-09" db="EMBL/GenBank/DDBJ databases">
        <title>Taxonomic organization of the family Brucellaceae based on a phylogenomic approach.</title>
        <authorList>
            <person name="Leclercq S."/>
            <person name="Cloeckaert A."/>
            <person name="Zygmunt M.S."/>
        </authorList>
    </citation>
    <scope>NUCLEOTIDE SEQUENCE [LARGE SCALE GENOMIC DNA]</scope>
    <source>
        <strain evidence="2 3">LMG 3313</strain>
    </source>
</reference>
<dbReference type="InterPro" id="IPR052516">
    <property type="entry name" value="N-heterocyclic_Hydroxylase"/>
</dbReference>
<accession>A0A6L3YZL9</accession>
<comment type="caution">
    <text evidence="2">The sequence shown here is derived from an EMBL/GenBank/DDBJ whole genome shotgun (WGS) entry which is preliminary data.</text>
</comment>
<dbReference type="PANTHER" id="PTHR47495">
    <property type="entry name" value="ALDEHYDE DEHYDROGENASE"/>
    <property type="match status" value="1"/>
</dbReference>
<organism evidence="2 3">
    <name type="scientific">Brucella anthropi</name>
    <name type="common">Ochrobactrum anthropi</name>
    <dbReference type="NCBI Taxonomy" id="529"/>
    <lineage>
        <taxon>Bacteria</taxon>
        <taxon>Pseudomonadati</taxon>
        <taxon>Pseudomonadota</taxon>
        <taxon>Alphaproteobacteria</taxon>
        <taxon>Hyphomicrobiales</taxon>
        <taxon>Brucellaceae</taxon>
        <taxon>Brucella/Ochrobactrum group</taxon>
        <taxon>Brucella</taxon>
    </lineage>
</organism>
<dbReference type="PROSITE" id="PS51318">
    <property type="entry name" value="TAT"/>
    <property type="match status" value="1"/>
</dbReference>
<dbReference type="InterPro" id="IPR000674">
    <property type="entry name" value="Ald_Oxase/Xan_DH_a/b"/>
</dbReference>
<dbReference type="InterPro" id="IPR006311">
    <property type="entry name" value="TAT_signal"/>
</dbReference>
<dbReference type="Pfam" id="PF02738">
    <property type="entry name" value="MoCoBD_1"/>
    <property type="match status" value="1"/>
</dbReference>
<dbReference type="SUPFAM" id="SSF56003">
    <property type="entry name" value="Molybdenum cofactor-binding domain"/>
    <property type="match status" value="2"/>
</dbReference>
<gene>
    <name evidence="2" type="ORF">F9L04_24670</name>
</gene>
<feature type="domain" description="Aldehyde oxidase/xanthine dehydrogenase a/b hammerhead" evidence="1">
    <location>
        <begin position="197"/>
        <end position="277"/>
    </location>
</feature>
<proteinExistence type="predicted"/>
<sequence>MIKESLSRRTFLTASGALAVSIVLPACGRAQTQPSLGSRFNDRIEVHADGTVHVLVGRIEMGQGLNSAITQLAAEELDVAMTRIVIPPVDTAFAPNEGFTDSSASMRGTGTAVRQAAAEARAMLLAMAARRLGVETSELSVQDGTILGGGESLTYWQLVGPGNVPLSAIGHVSIKQPPDYRLLGRDVPRIDLPAKITGGTAFVQDLRMPDMLHARVVRPPSYSARLLSLDATEVSALPGIVQLVRNGSFLAVVTEREEQAIRAAETLRKAARWQESETLPGDEALFSYLRREAGMEDQPAARSDRHLCATYEVPYRMHGSIGPSCAVAQFLNGNLTVWSHAQGMYPLRSSLSGLVDLPASRIRCIHMEGAGCYGHNGADDAAADAALVAMAIPERPIRLQWMREDEHLWEPYGPAMVMQMSGAVDANGRITEWNSRIASPAHSSRPGGAARLLAARYVDPPIAPSFLDGFTQWAGGGNYNADPYYDIPARVESRFVRRGPLRSSALRSRGGSVCLNRFRVFSKWFFRLG</sequence>
<evidence type="ECO:0000313" key="3">
    <source>
        <dbReference type="Proteomes" id="UP000481876"/>
    </source>
</evidence>
<dbReference type="GO" id="GO:0016491">
    <property type="term" value="F:oxidoreductase activity"/>
    <property type="evidence" value="ECO:0007669"/>
    <property type="project" value="InterPro"/>
</dbReference>
<evidence type="ECO:0000313" key="2">
    <source>
        <dbReference type="EMBL" id="KAB2758401.1"/>
    </source>
</evidence>
<dbReference type="AlphaFoldDB" id="A0A6L3YZL9"/>
<dbReference type="Pfam" id="PF20256">
    <property type="entry name" value="MoCoBD_2"/>
    <property type="match status" value="1"/>
</dbReference>
<dbReference type="InterPro" id="IPR008274">
    <property type="entry name" value="AldOxase/xan_DH_MoCoBD1"/>
</dbReference>
<dbReference type="Proteomes" id="UP000481876">
    <property type="component" value="Unassembled WGS sequence"/>
</dbReference>